<keyword evidence="2" id="KW-1185">Reference proteome</keyword>
<dbReference type="Proteomes" id="UP001278500">
    <property type="component" value="Unassembled WGS sequence"/>
</dbReference>
<dbReference type="AlphaFoldDB" id="A0AAE0JF92"/>
<proteinExistence type="predicted"/>
<dbReference type="EMBL" id="JAUEPP010000004">
    <property type="protein sequence ID" value="KAK3344913.1"/>
    <property type="molecule type" value="Genomic_DNA"/>
</dbReference>
<organism evidence="1 2">
    <name type="scientific">Neurospora tetraspora</name>
    <dbReference type="NCBI Taxonomy" id="94610"/>
    <lineage>
        <taxon>Eukaryota</taxon>
        <taxon>Fungi</taxon>
        <taxon>Dikarya</taxon>
        <taxon>Ascomycota</taxon>
        <taxon>Pezizomycotina</taxon>
        <taxon>Sordariomycetes</taxon>
        <taxon>Sordariomycetidae</taxon>
        <taxon>Sordariales</taxon>
        <taxon>Sordariaceae</taxon>
        <taxon>Neurospora</taxon>
    </lineage>
</organism>
<reference evidence="1" key="1">
    <citation type="journal article" date="2023" name="Mol. Phylogenet. Evol.">
        <title>Genome-scale phylogeny and comparative genomics of the fungal order Sordariales.</title>
        <authorList>
            <person name="Hensen N."/>
            <person name="Bonometti L."/>
            <person name="Westerberg I."/>
            <person name="Brannstrom I.O."/>
            <person name="Guillou S."/>
            <person name="Cros-Aarteil S."/>
            <person name="Calhoun S."/>
            <person name="Haridas S."/>
            <person name="Kuo A."/>
            <person name="Mondo S."/>
            <person name="Pangilinan J."/>
            <person name="Riley R."/>
            <person name="LaButti K."/>
            <person name="Andreopoulos B."/>
            <person name="Lipzen A."/>
            <person name="Chen C."/>
            <person name="Yan M."/>
            <person name="Daum C."/>
            <person name="Ng V."/>
            <person name="Clum A."/>
            <person name="Steindorff A."/>
            <person name="Ohm R.A."/>
            <person name="Martin F."/>
            <person name="Silar P."/>
            <person name="Natvig D.O."/>
            <person name="Lalanne C."/>
            <person name="Gautier V."/>
            <person name="Ament-Velasquez S.L."/>
            <person name="Kruys A."/>
            <person name="Hutchinson M.I."/>
            <person name="Powell A.J."/>
            <person name="Barry K."/>
            <person name="Miller A.N."/>
            <person name="Grigoriev I.V."/>
            <person name="Debuchy R."/>
            <person name="Gladieux P."/>
            <person name="Hiltunen Thoren M."/>
            <person name="Johannesson H."/>
        </authorList>
    </citation>
    <scope>NUCLEOTIDE SEQUENCE</scope>
    <source>
        <strain evidence="1">CBS 560.94</strain>
    </source>
</reference>
<reference evidence="1" key="2">
    <citation type="submission" date="2023-06" db="EMBL/GenBank/DDBJ databases">
        <authorList>
            <consortium name="Lawrence Berkeley National Laboratory"/>
            <person name="Haridas S."/>
            <person name="Hensen N."/>
            <person name="Bonometti L."/>
            <person name="Westerberg I."/>
            <person name="Brannstrom I.O."/>
            <person name="Guillou S."/>
            <person name="Cros-Aarteil S."/>
            <person name="Calhoun S."/>
            <person name="Kuo A."/>
            <person name="Mondo S."/>
            <person name="Pangilinan J."/>
            <person name="Riley R."/>
            <person name="Labutti K."/>
            <person name="Andreopoulos B."/>
            <person name="Lipzen A."/>
            <person name="Chen C."/>
            <person name="Yanf M."/>
            <person name="Daum C."/>
            <person name="Ng V."/>
            <person name="Clum A."/>
            <person name="Steindorff A."/>
            <person name="Ohm R."/>
            <person name="Martin F."/>
            <person name="Silar P."/>
            <person name="Natvig D."/>
            <person name="Lalanne C."/>
            <person name="Gautier V."/>
            <person name="Ament-Velasquez S.L."/>
            <person name="Kruys A."/>
            <person name="Hutchinson M.I."/>
            <person name="Powell A.J."/>
            <person name="Barry K."/>
            <person name="Miller A.N."/>
            <person name="Grigoriev I.V."/>
            <person name="Debuchy R."/>
            <person name="Gladieux P."/>
            <person name="Thoren M.H."/>
            <person name="Johannesson H."/>
        </authorList>
    </citation>
    <scope>NUCLEOTIDE SEQUENCE</scope>
    <source>
        <strain evidence="1">CBS 560.94</strain>
    </source>
</reference>
<comment type="caution">
    <text evidence="1">The sequence shown here is derived from an EMBL/GenBank/DDBJ whole genome shotgun (WGS) entry which is preliminary data.</text>
</comment>
<evidence type="ECO:0000313" key="2">
    <source>
        <dbReference type="Proteomes" id="UP001278500"/>
    </source>
</evidence>
<dbReference type="RefSeq" id="XP_062681526.1">
    <property type="nucleotide sequence ID" value="XM_062821616.1"/>
</dbReference>
<accession>A0AAE0JF92</accession>
<protein>
    <submittedName>
        <fullName evidence="1">Uncharacterized protein</fullName>
    </submittedName>
</protein>
<dbReference type="GeneID" id="87858770"/>
<evidence type="ECO:0000313" key="1">
    <source>
        <dbReference type="EMBL" id="KAK3344913.1"/>
    </source>
</evidence>
<gene>
    <name evidence="1" type="ORF">B0H65DRAFT_189507</name>
</gene>
<name>A0AAE0JF92_9PEZI</name>
<sequence length="276" mass="31920">MDQHQRPRLPFQRLTPAQERNAKFHKAHEHVHSCAKTNELGIQQIHLDAICPLGRPCSYQKCGHGAQHLQFVPCAATFETNKQMREHYRTHVRTMTKTLPDRTKELSCFFGSCASNPEGGRLNRGGPTFSTEEDRLAHMWEVHQVYAKWTANVELCNYCHTWLSEPYEWRKHAPTHITEAATIIEQHGYSGVTTGRTLMPRICPFCYHDETKPAHQRVYCHERQGYPKHIGVHFVDMDRTKKTRRCPCFPTFCSSQNEMDNSEIAASFEACSSYRS</sequence>